<organism evidence="7 8">
    <name type="scientific">Vombatus ursinus</name>
    <name type="common">Common wombat</name>
    <dbReference type="NCBI Taxonomy" id="29139"/>
    <lineage>
        <taxon>Eukaryota</taxon>
        <taxon>Metazoa</taxon>
        <taxon>Chordata</taxon>
        <taxon>Craniata</taxon>
        <taxon>Vertebrata</taxon>
        <taxon>Euteleostomi</taxon>
        <taxon>Mammalia</taxon>
        <taxon>Metatheria</taxon>
        <taxon>Diprotodontia</taxon>
        <taxon>Vombatidae</taxon>
        <taxon>Vombatus</taxon>
    </lineage>
</organism>
<protein>
    <submittedName>
        <fullName evidence="7">Meteorin, glial cell differentiation regulator</fullName>
    </submittedName>
</protein>
<dbReference type="InterPro" id="IPR051998">
    <property type="entry name" value="Meteorin-like"/>
</dbReference>
<dbReference type="OrthoDB" id="6092325at2759"/>
<dbReference type="PANTHER" id="PTHR28593">
    <property type="entry name" value="METEORIN-LIKE PROTEIN"/>
    <property type="match status" value="1"/>
</dbReference>
<accession>A0A4X2L849</accession>
<dbReference type="GO" id="GO:0005615">
    <property type="term" value="C:extracellular space"/>
    <property type="evidence" value="ECO:0007669"/>
    <property type="project" value="Ensembl"/>
</dbReference>
<keyword evidence="8" id="KW-1185">Reference proteome</keyword>
<dbReference type="PANTHER" id="PTHR28593:SF2">
    <property type="entry name" value="METEORIN"/>
    <property type="match status" value="1"/>
</dbReference>
<dbReference type="AlphaFoldDB" id="A0A4X2L849"/>
<dbReference type="GO" id="GO:0007409">
    <property type="term" value="P:axonogenesis"/>
    <property type="evidence" value="ECO:0007669"/>
    <property type="project" value="Ensembl"/>
</dbReference>
<comment type="similarity">
    <text evidence="2">Belongs to the meteorin family.</text>
</comment>
<reference evidence="7" key="3">
    <citation type="submission" date="2025-09" db="UniProtKB">
        <authorList>
            <consortium name="Ensembl"/>
        </authorList>
    </citation>
    <scope>IDENTIFICATION</scope>
</reference>
<evidence type="ECO:0000256" key="4">
    <source>
        <dbReference type="ARBA" id="ARBA00022729"/>
    </source>
</evidence>
<evidence type="ECO:0000256" key="1">
    <source>
        <dbReference type="ARBA" id="ARBA00004613"/>
    </source>
</evidence>
<feature type="signal peptide" evidence="6">
    <location>
        <begin position="1"/>
        <end position="21"/>
    </location>
</feature>
<dbReference type="Proteomes" id="UP000314987">
    <property type="component" value="Unassembled WGS sequence"/>
</dbReference>
<dbReference type="RefSeq" id="XP_027718775.1">
    <property type="nucleotide sequence ID" value="XM_027862974.1"/>
</dbReference>
<reference evidence="8" key="1">
    <citation type="submission" date="2018-12" db="EMBL/GenBank/DDBJ databases">
        <authorList>
            <person name="Yazar S."/>
        </authorList>
    </citation>
    <scope>NUCLEOTIDE SEQUENCE [LARGE SCALE GENOMIC DNA]</scope>
</reference>
<evidence type="ECO:0000313" key="8">
    <source>
        <dbReference type="Proteomes" id="UP000314987"/>
    </source>
</evidence>
<dbReference type="GeneTree" id="ENSGT00390000001390"/>
<dbReference type="STRING" id="29139.ENSVURP00010020153"/>
<keyword evidence="5" id="KW-1015">Disulfide bond</keyword>
<feature type="chain" id="PRO_5021418379" evidence="6">
    <location>
        <begin position="22"/>
        <end position="298"/>
    </location>
</feature>
<evidence type="ECO:0000256" key="5">
    <source>
        <dbReference type="ARBA" id="ARBA00023157"/>
    </source>
</evidence>
<dbReference type="GO" id="GO:0050772">
    <property type="term" value="P:positive regulation of axonogenesis"/>
    <property type="evidence" value="ECO:0007669"/>
    <property type="project" value="Ensembl"/>
</dbReference>
<gene>
    <name evidence="7" type="primary">METRN</name>
</gene>
<dbReference type="CTD" id="79006"/>
<evidence type="ECO:0000256" key="2">
    <source>
        <dbReference type="ARBA" id="ARBA00005669"/>
    </source>
</evidence>
<dbReference type="GeneID" id="114043762"/>
<sequence>MPLPPLLWLLGCGLLASAALASYSEDQCSWRGSGLSQETNSVEQLSLHCAEGSLEWLYPAGALRLTLSPRLPPGSAGAGQSPRHITACIKSSGPFRGAQVYVERDGLLELLLAEAQGPPRGRCVSWQPQERVALFVQSTPHRDISRRVAAFRYELRGDWHLHLPLFTHNLSMEGTCRPCSDAEVLMAVCTSDFVVRGTICGVTHDQELQESVISVSTPRIHRQKFPLFQPAESSSQVSGTIRTPLRCGVRPGPGIFLFTGWSHFGEAWLGCAPRYQDFRRMYEAAQAAHRNPCEMALD</sequence>
<comment type="subcellular location">
    <subcellularLocation>
        <location evidence="1">Secreted</location>
    </subcellularLocation>
</comment>
<dbReference type="OMA" id="VHWGPRE"/>
<proteinExistence type="inferred from homology"/>
<dbReference type="GO" id="GO:0005179">
    <property type="term" value="F:hormone activity"/>
    <property type="evidence" value="ECO:0007669"/>
    <property type="project" value="TreeGrafter"/>
</dbReference>
<keyword evidence="3" id="KW-0964">Secreted</keyword>
<evidence type="ECO:0000256" key="3">
    <source>
        <dbReference type="ARBA" id="ARBA00022525"/>
    </source>
</evidence>
<dbReference type="GO" id="GO:0060019">
    <property type="term" value="P:radial glial cell differentiation"/>
    <property type="evidence" value="ECO:0007669"/>
    <property type="project" value="Ensembl"/>
</dbReference>
<name>A0A4X2L849_VOMUR</name>
<dbReference type="Ensembl" id="ENSVURT00010022947.1">
    <property type="protein sequence ID" value="ENSVURP00010020153.1"/>
    <property type="gene ID" value="ENSVURG00010015425.1"/>
</dbReference>
<reference evidence="7" key="2">
    <citation type="submission" date="2025-08" db="UniProtKB">
        <authorList>
            <consortium name="Ensembl"/>
        </authorList>
    </citation>
    <scope>IDENTIFICATION</scope>
</reference>
<evidence type="ECO:0000313" key="7">
    <source>
        <dbReference type="Ensembl" id="ENSVURP00010020153.1"/>
    </source>
</evidence>
<keyword evidence="4 6" id="KW-0732">Signal</keyword>
<evidence type="ECO:0000256" key="6">
    <source>
        <dbReference type="SAM" id="SignalP"/>
    </source>
</evidence>